<dbReference type="InterPro" id="IPR013221">
    <property type="entry name" value="Mur_ligase_cen"/>
</dbReference>
<feature type="binding site" evidence="7">
    <location>
        <position position="205"/>
    </location>
    <ligand>
        <name>UDP-N-acetyl-alpha-D-muramoyl-L-alanyl-D-glutamate</name>
        <dbReference type="ChEBI" id="CHEBI:83900"/>
    </ligand>
</feature>
<keyword evidence="7" id="KW-0460">Magnesium</keyword>
<dbReference type="NCBIfam" id="NF001126">
    <property type="entry name" value="PRK00139.1-4"/>
    <property type="match status" value="1"/>
</dbReference>
<dbReference type="Gene3D" id="3.40.1390.10">
    <property type="entry name" value="MurE/MurF, N-terminal domain"/>
    <property type="match status" value="1"/>
</dbReference>
<dbReference type="InterPro" id="IPR000713">
    <property type="entry name" value="Mur_ligase_N"/>
</dbReference>
<dbReference type="RefSeq" id="WP_021796425.1">
    <property type="nucleotide sequence ID" value="NZ_ACVN02000042.1"/>
</dbReference>
<feature type="domain" description="Mur ligase central" evidence="11">
    <location>
        <begin position="131"/>
        <end position="337"/>
    </location>
</feature>
<keyword evidence="4 7" id="KW-0573">Peptidoglycan synthesis</keyword>
<dbReference type="GO" id="GO:0008765">
    <property type="term" value="F:UDP-N-acetylmuramoylalanyl-D-glutamate-2,6-diaminopimelate ligase activity"/>
    <property type="evidence" value="ECO:0007669"/>
    <property type="project" value="UniProtKB-UniRule"/>
</dbReference>
<dbReference type="GO" id="GO:0000287">
    <property type="term" value="F:magnesium ion binding"/>
    <property type="evidence" value="ECO:0007669"/>
    <property type="project" value="UniProtKB-UniRule"/>
</dbReference>
<comment type="similarity">
    <text evidence="1 7">Belongs to the MurCDEF family. MurE subfamily.</text>
</comment>
<dbReference type="AlphaFoldDB" id="U2SGX6"/>
<keyword evidence="7" id="KW-0547">Nucleotide-binding</keyword>
<dbReference type="GO" id="GO:0005737">
    <property type="term" value="C:cytoplasm"/>
    <property type="evidence" value="ECO:0007669"/>
    <property type="project" value="UniProtKB-SubCell"/>
</dbReference>
<evidence type="ECO:0000313" key="12">
    <source>
        <dbReference type="EMBL" id="ERK61912.1"/>
    </source>
</evidence>
<evidence type="ECO:0000259" key="10">
    <source>
        <dbReference type="Pfam" id="PF02875"/>
    </source>
</evidence>
<comment type="pathway">
    <text evidence="7 8">Cell wall biogenesis; peptidoglycan biosynthesis.</text>
</comment>
<feature type="binding site" evidence="7">
    <location>
        <position position="486"/>
    </location>
    <ligand>
        <name>meso-2,6-diaminopimelate</name>
        <dbReference type="ChEBI" id="CHEBI:57791"/>
    </ligand>
</feature>
<dbReference type="InterPro" id="IPR004101">
    <property type="entry name" value="Mur_ligase_C"/>
</dbReference>
<reference evidence="12" key="1">
    <citation type="submission" date="2013-08" db="EMBL/GenBank/DDBJ databases">
        <authorList>
            <person name="Durkin A.S."/>
            <person name="Haft D.R."/>
            <person name="McCorrison J."/>
            <person name="Torralba M."/>
            <person name="Gillis M."/>
            <person name="Haft D.H."/>
            <person name="Methe B."/>
            <person name="Sutton G."/>
            <person name="Nelson K.E."/>
        </authorList>
    </citation>
    <scope>NUCLEOTIDE SEQUENCE [LARGE SCALE GENOMIC DNA]</scope>
    <source>
        <strain evidence="12">F0233</strain>
    </source>
</reference>
<keyword evidence="13" id="KW-1185">Reference proteome</keyword>
<dbReference type="NCBIfam" id="NF001124">
    <property type="entry name" value="PRK00139.1-2"/>
    <property type="match status" value="1"/>
</dbReference>
<dbReference type="GO" id="GO:0071555">
    <property type="term" value="P:cell wall organization"/>
    <property type="evidence" value="ECO:0007669"/>
    <property type="project" value="UniProtKB-KW"/>
</dbReference>
<evidence type="ECO:0000259" key="9">
    <source>
        <dbReference type="Pfam" id="PF01225"/>
    </source>
</evidence>
<feature type="domain" description="Mur ligase C-terminal" evidence="10">
    <location>
        <begin position="359"/>
        <end position="484"/>
    </location>
</feature>
<accession>U2SGX6</accession>
<dbReference type="NCBIfam" id="TIGR01085">
    <property type="entry name" value="murE"/>
    <property type="match status" value="1"/>
</dbReference>
<gene>
    <name evidence="7 12" type="primary">murE</name>
    <name evidence="12" type="ORF">HMPREF0682_0285</name>
</gene>
<feature type="binding site" evidence="7">
    <location>
        <position position="482"/>
    </location>
    <ligand>
        <name>meso-2,6-diaminopimelate</name>
        <dbReference type="ChEBI" id="CHEBI:57791"/>
    </ligand>
</feature>
<dbReference type="Gene3D" id="3.40.1190.10">
    <property type="entry name" value="Mur-like, catalytic domain"/>
    <property type="match status" value="1"/>
</dbReference>
<dbReference type="InterPro" id="IPR036615">
    <property type="entry name" value="Mur_ligase_C_dom_sf"/>
</dbReference>
<evidence type="ECO:0000256" key="2">
    <source>
        <dbReference type="ARBA" id="ARBA00022618"/>
    </source>
</evidence>
<feature type="binding site" evidence="7">
    <location>
        <position position="213"/>
    </location>
    <ligand>
        <name>UDP-N-acetyl-alpha-D-muramoyl-L-alanyl-D-glutamate</name>
        <dbReference type="ChEBI" id="CHEBI:83900"/>
    </ligand>
</feature>
<evidence type="ECO:0000256" key="4">
    <source>
        <dbReference type="ARBA" id="ARBA00022984"/>
    </source>
</evidence>
<keyword evidence="5 7" id="KW-0131">Cell cycle</keyword>
<dbReference type="EMBL" id="ACVN02000042">
    <property type="protein sequence ID" value="ERK61912.1"/>
    <property type="molecule type" value="Genomic_DNA"/>
</dbReference>
<evidence type="ECO:0000256" key="7">
    <source>
        <dbReference type="HAMAP-Rule" id="MF_00208"/>
    </source>
</evidence>
<feature type="binding site" evidence="7">
    <location>
        <position position="48"/>
    </location>
    <ligand>
        <name>UDP-N-acetyl-alpha-D-muramoyl-L-alanyl-D-glutamate</name>
        <dbReference type="ChEBI" id="CHEBI:83900"/>
    </ligand>
</feature>
<feature type="binding site" evidence="7">
    <location>
        <position position="405"/>
    </location>
    <ligand>
        <name>meso-2,6-diaminopimelate</name>
        <dbReference type="ChEBI" id="CHEBI:57791"/>
    </ligand>
</feature>
<comment type="PTM">
    <text evidence="7">Carboxylation is probably crucial for Mg(2+) binding and, consequently, for the gamma-phosphate positioning of ATP.</text>
</comment>
<feature type="binding site" evidence="7">
    <location>
        <begin position="178"/>
        <end position="179"/>
    </location>
    <ligand>
        <name>UDP-N-acetyl-alpha-D-muramoyl-L-alanyl-D-glutamate</name>
        <dbReference type="ChEBI" id="CHEBI:83900"/>
    </ligand>
</feature>
<dbReference type="Pfam" id="PF01225">
    <property type="entry name" value="Mur_ligase"/>
    <property type="match status" value="1"/>
</dbReference>
<dbReference type="PANTHER" id="PTHR23135">
    <property type="entry name" value="MUR LIGASE FAMILY MEMBER"/>
    <property type="match status" value="1"/>
</dbReference>
<evidence type="ECO:0000256" key="3">
    <source>
        <dbReference type="ARBA" id="ARBA00022960"/>
    </source>
</evidence>
<dbReference type="InterPro" id="IPR005761">
    <property type="entry name" value="UDP-N-AcMur-Glu-dNH2Pim_ligase"/>
</dbReference>
<dbReference type="UniPathway" id="UPA00219"/>
<feature type="binding site" evidence="7">
    <location>
        <begin position="429"/>
        <end position="432"/>
    </location>
    <ligand>
        <name>meso-2,6-diaminopimelate</name>
        <dbReference type="ChEBI" id="CHEBI:57791"/>
    </ligand>
</feature>
<keyword evidence="2 7" id="KW-0132">Cell division</keyword>
<proteinExistence type="inferred from homology"/>
<dbReference type="HAMAP" id="MF_00208">
    <property type="entry name" value="MurE"/>
    <property type="match status" value="1"/>
</dbReference>
<name>U2SGX6_9ACTN</name>
<feature type="binding site" evidence="7">
    <location>
        <begin position="133"/>
        <end position="139"/>
    </location>
    <ligand>
        <name>ATP</name>
        <dbReference type="ChEBI" id="CHEBI:30616"/>
    </ligand>
</feature>
<evidence type="ECO:0000256" key="6">
    <source>
        <dbReference type="ARBA" id="ARBA00023316"/>
    </source>
</evidence>
<dbReference type="SUPFAM" id="SSF53244">
    <property type="entry name" value="MurD-like peptide ligases, peptide-binding domain"/>
    <property type="match status" value="1"/>
</dbReference>
<keyword evidence="3 7" id="KW-0133">Cell shape</keyword>
<keyword evidence="7 12" id="KW-0436">Ligase</keyword>
<dbReference type="EC" id="6.3.2.13" evidence="7"/>
<organism evidence="12 13">
    <name type="scientific">Propionibacterium acidifaciens F0233</name>
    <dbReference type="NCBI Taxonomy" id="553198"/>
    <lineage>
        <taxon>Bacteria</taxon>
        <taxon>Bacillati</taxon>
        <taxon>Actinomycetota</taxon>
        <taxon>Actinomycetes</taxon>
        <taxon>Propionibacteriales</taxon>
        <taxon>Propionibacteriaceae</taxon>
        <taxon>Propionibacterium</taxon>
    </lineage>
</organism>
<comment type="function">
    <text evidence="7">Catalyzes the addition of meso-diaminopimelic acid to the nucleotide precursor UDP-N-acetylmuramoyl-L-alanyl-D-glutamate (UMAG) in the biosynthesis of bacterial cell-wall peptidoglycan.</text>
</comment>
<evidence type="ECO:0000256" key="8">
    <source>
        <dbReference type="RuleBase" id="RU004135"/>
    </source>
</evidence>
<dbReference type="Pfam" id="PF02875">
    <property type="entry name" value="Mur_ligase_C"/>
    <property type="match status" value="1"/>
</dbReference>
<dbReference type="GeneID" id="95360493"/>
<keyword evidence="7" id="KW-0067">ATP-binding</keyword>
<sequence>MSAPAPESSERALRPSAVRPRRLDELATGLGLRVPADAGGTVLVDLTLDSRQIGPGCLYVALPGTRTHGARFTAQAAGAGAAAVLTDDEGAALAAGSGIPVVVADSPRVAMAHLAARLFGDPSRGLLMVGVTGTNGKTTTAFLLEAALRAAGHRVGTIGTIGFRLDGRALSSPRGTVTTPESCDLQGLLAAMAERGADAVAMEVSSHALAFDRVTGVRFDAAAFTNLGRDHLDFHRTQEAYFEAKARLFAPDMTRRAVVNADDEWGRVLAERVRAAGGVDLATFGFGAGADYRVLGFEGTASGGEHVELDAAGRRLDFDIALPGRYNVANAATCAAMLDLCGVDLDAALPGLAAAQVPGRMQRVPLPAPAPRIYVDFAHTPQAVASALAAVRGRTIAVVGAGGDRDRAKREPMGRIAAQHADVVVVTDDNPRTEEPASIRAAVLAGARSIGRAEVIDGGDRRSAIARALALAGPDDAVAVLGKGHETTQEVDGVRHPFDDTAVIAQEWARLRAGAAEDDGVRPGGVPEGN</sequence>
<feature type="short sequence motif" description="Meso-diaminopimelate recognition motif" evidence="7">
    <location>
        <begin position="429"/>
        <end position="432"/>
    </location>
</feature>
<dbReference type="InterPro" id="IPR036565">
    <property type="entry name" value="Mur-like_cat_sf"/>
</dbReference>
<comment type="caution">
    <text evidence="12">The sequence shown here is derived from an EMBL/GenBank/DDBJ whole genome shotgun (WGS) entry which is preliminary data.</text>
</comment>
<comment type="catalytic activity">
    <reaction evidence="7">
        <text>UDP-N-acetyl-alpha-D-muramoyl-L-alanyl-D-glutamate + meso-2,6-diaminopimelate + ATP = UDP-N-acetyl-alpha-D-muramoyl-L-alanyl-gamma-D-glutamyl-meso-2,6-diaminopimelate + ADP + phosphate + H(+)</text>
        <dbReference type="Rhea" id="RHEA:23676"/>
        <dbReference type="ChEBI" id="CHEBI:15378"/>
        <dbReference type="ChEBI" id="CHEBI:30616"/>
        <dbReference type="ChEBI" id="CHEBI:43474"/>
        <dbReference type="ChEBI" id="CHEBI:57791"/>
        <dbReference type="ChEBI" id="CHEBI:83900"/>
        <dbReference type="ChEBI" id="CHEBI:83905"/>
        <dbReference type="ChEBI" id="CHEBI:456216"/>
        <dbReference type="EC" id="6.3.2.13"/>
    </reaction>
</comment>
<dbReference type="GO" id="GO:0005524">
    <property type="term" value="F:ATP binding"/>
    <property type="evidence" value="ECO:0007669"/>
    <property type="project" value="UniProtKB-UniRule"/>
</dbReference>
<feature type="modified residue" description="N6-carboxylysine" evidence="7">
    <location>
        <position position="245"/>
    </location>
</feature>
<keyword evidence="6 7" id="KW-0961">Cell wall biogenesis/degradation</keyword>
<dbReference type="SUPFAM" id="SSF53623">
    <property type="entry name" value="MurD-like peptide ligases, catalytic domain"/>
    <property type="match status" value="1"/>
</dbReference>
<dbReference type="OrthoDB" id="9800958at2"/>
<feature type="binding site" evidence="7">
    <location>
        <position position="50"/>
    </location>
    <ligand>
        <name>UDP-N-acetyl-alpha-D-muramoyl-L-alanyl-D-glutamate</name>
        <dbReference type="ChEBI" id="CHEBI:83900"/>
    </ligand>
</feature>
<evidence type="ECO:0000256" key="1">
    <source>
        <dbReference type="ARBA" id="ARBA00005898"/>
    </source>
</evidence>
<dbReference type="GO" id="GO:0009252">
    <property type="term" value="P:peptidoglycan biosynthetic process"/>
    <property type="evidence" value="ECO:0007669"/>
    <property type="project" value="UniProtKB-UniRule"/>
</dbReference>
<dbReference type="GO" id="GO:0051301">
    <property type="term" value="P:cell division"/>
    <property type="evidence" value="ECO:0007669"/>
    <property type="project" value="UniProtKB-KW"/>
</dbReference>
<dbReference type="SUPFAM" id="SSF63418">
    <property type="entry name" value="MurE/MurF N-terminal domain"/>
    <property type="match status" value="1"/>
</dbReference>
<dbReference type="Gene3D" id="3.90.190.20">
    <property type="entry name" value="Mur ligase, C-terminal domain"/>
    <property type="match status" value="1"/>
</dbReference>
<keyword evidence="7" id="KW-0963">Cytoplasm</keyword>
<comment type="caution">
    <text evidence="7">Lacks conserved residue(s) required for the propagation of feature annotation.</text>
</comment>
<evidence type="ECO:0000256" key="5">
    <source>
        <dbReference type="ARBA" id="ARBA00023306"/>
    </source>
</evidence>
<dbReference type="GO" id="GO:0008360">
    <property type="term" value="P:regulation of cell shape"/>
    <property type="evidence" value="ECO:0007669"/>
    <property type="project" value="UniProtKB-KW"/>
</dbReference>
<dbReference type="InterPro" id="IPR035911">
    <property type="entry name" value="MurE/MurF_N"/>
</dbReference>
<protein>
    <recommendedName>
        <fullName evidence="7">UDP-N-acetylmuramoyl-L-alanyl-D-glutamate--2,6-diaminopimelate ligase</fullName>
        <ecNumber evidence="7">6.3.2.13</ecNumber>
    </recommendedName>
    <alternativeName>
        <fullName evidence="7">Meso-A2pm-adding enzyme</fullName>
    </alternativeName>
    <alternativeName>
        <fullName evidence="7">Meso-diaminopimelate-adding enzyme</fullName>
    </alternativeName>
    <alternativeName>
        <fullName evidence="7">UDP-MurNAc-L-Ala-D-Glu:meso-diaminopimelate ligase</fullName>
    </alternativeName>
    <alternativeName>
        <fullName evidence="7">UDP-MurNAc-tripeptide synthetase</fullName>
    </alternativeName>
    <alternativeName>
        <fullName evidence="7">UDP-N-acetylmuramyl-tripeptide synthetase</fullName>
    </alternativeName>
</protein>
<feature type="domain" description="Mur ligase N-terminal catalytic" evidence="9">
    <location>
        <begin position="46"/>
        <end position="115"/>
    </location>
</feature>
<dbReference type="Proteomes" id="UP000017052">
    <property type="component" value="Unassembled WGS sequence"/>
</dbReference>
<evidence type="ECO:0000313" key="13">
    <source>
        <dbReference type="Proteomes" id="UP000017052"/>
    </source>
</evidence>
<comment type="cofactor">
    <cofactor evidence="7">
        <name>Mg(2+)</name>
        <dbReference type="ChEBI" id="CHEBI:18420"/>
    </cofactor>
</comment>
<comment type="subcellular location">
    <subcellularLocation>
        <location evidence="7 8">Cytoplasm</location>
    </subcellularLocation>
</comment>
<dbReference type="Pfam" id="PF08245">
    <property type="entry name" value="Mur_ligase_M"/>
    <property type="match status" value="1"/>
</dbReference>
<dbReference type="PANTHER" id="PTHR23135:SF4">
    <property type="entry name" value="UDP-N-ACETYLMURAMOYL-L-ALANYL-D-GLUTAMATE--2,6-DIAMINOPIMELATE LIGASE MURE HOMOLOG, CHLOROPLASTIC"/>
    <property type="match status" value="1"/>
</dbReference>
<evidence type="ECO:0000259" key="11">
    <source>
        <dbReference type="Pfam" id="PF08245"/>
    </source>
</evidence>